<dbReference type="Gene3D" id="2.40.170.20">
    <property type="entry name" value="TonB-dependent receptor, beta-barrel domain"/>
    <property type="match status" value="1"/>
</dbReference>
<keyword evidence="5 12" id="KW-0732">Signal</keyword>
<dbReference type="PANTHER" id="PTHR30069:SF29">
    <property type="entry name" value="HEMOGLOBIN AND HEMOGLOBIN-HAPTOGLOBIN-BINDING PROTEIN 1-RELATED"/>
    <property type="match status" value="1"/>
</dbReference>
<evidence type="ECO:0000256" key="5">
    <source>
        <dbReference type="ARBA" id="ARBA00022729"/>
    </source>
</evidence>
<keyword evidence="7 10" id="KW-0472">Membrane</keyword>
<evidence type="ECO:0000259" key="13">
    <source>
        <dbReference type="Pfam" id="PF00593"/>
    </source>
</evidence>
<dbReference type="InterPro" id="IPR039426">
    <property type="entry name" value="TonB-dep_rcpt-like"/>
</dbReference>
<proteinExistence type="inferred from homology"/>
<accession>A0A5C4S0R4</accession>
<evidence type="ECO:0000313" key="15">
    <source>
        <dbReference type="EMBL" id="TNJ37096.1"/>
    </source>
</evidence>
<dbReference type="Pfam" id="PF07715">
    <property type="entry name" value="Plug"/>
    <property type="match status" value="1"/>
</dbReference>
<reference evidence="15 16" key="1">
    <citation type="submission" date="2019-05" db="EMBL/GenBank/DDBJ databases">
        <title>Draft Whole-Genome sequence of the green sulfur bacterium Prosthecochloris vibrioformis DSM 260.</title>
        <authorList>
            <person name="Meyer T.E."/>
            <person name="Kyndt J.A."/>
        </authorList>
    </citation>
    <scope>NUCLEOTIDE SEQUENCE [LARGE SCALE GENOMIC DNA]</scope>
    <source>
        <strain evidence="15 16">DSM 260</strain>
    </source>
</reference>
<keyword evidence="4 10" id="KW-0812">Transmembrane</keyword>
<evidence type="ECO:0000256" key="3">
    <source>
        <dbReference type="ARBA" id="ARBA00022452"/>
    </source>
</evidence>
<evidence type="ECO:0000256" key="11">
    <source>
        <dbReference type="RuleBase" id="RU003357"/>
    </source>
</evidence>
<feature type="domain" description="TonB-dependent receptor plug" evidence="14">
    <location>
        <begin position="57"/>
        <end position="159"/>
    </location>
</feature>
<keyword evidence="3 10" id="KW-1134">Transmembrane beta strand</keyword>
<gene>
    <name evidence="15" type="ORF">FGF68_04800</name>
</gene>
<dbReference type="GO" id="GO:0044718">
    <property type="term" value="P:siderophore transmembrane transport"/>
    <property type="evidence" value="ECO:0007669"/>
    <property type="project" value="TreeGrafter"/>
</dbReference>
<evidence type="ECO:0000256" key="10">
    <source>
        <dbReference type="PROSITE-ProRule" id="PRU01360"/>
    </source>
</evidence>
<dbReference type="AlphaFoldDB" id="A0A5C4S0R4"/>
<evidence type="ECO:0000256" key="9">
    <source>
        <dbReference type="ARBA" id="ARBA00023237"/>
    </source>
</evidence>
<sequence length="701" mass="77401">MHYSALTKRSLSALMATLLFIHASPSSAHATEATENNAATPEIVVTATKTTEDAHVLPATISTVSRESIERQVAENTPSLLNKIPGVTIEGAGMWEAIPVIRGFGQTRTLVLIDGHRQNNLWAGRDPLTPFINVAEVERIEVLKGPASVLYGSDALGGVINFITKKADYAQNDTWHFKPEAGVTYSSTDEGWTGNMALSGGGQGFDFRIDATTLDHENYTDGNGDEVANSQFEAQSIGIQGRYHISDEQEISLSFRHNDIDDMGVPQKDNAPWSHFTKFDANTWKAAYTARELGIIEELQLKGWIVDQERVYDGRIDNIEKKMYTLKSNTIETGAKGTSLQLTFAPADSNTLVTGIEYIYEDAVSAETQVKKSLTNDAIKQYVYFPPVSDAHRNHVGIYAEDKHAFSNGSVLTGGIRYDYFSADAAPALFRLEKPDSSLQSEDTNVFDKQSNQAVTASLGYLYPLNSVLNLTTNLATGFRAPDIFERFSTRGGNPIIVGAPDLKPEYSWNIESGLKLKSGRLAGSFALFYAWVDDFISLEDTPAILFNDTPTMTYVNIPEARIYGFDGGLTWRPAEHISLFGTIASVIGKNRTDNQRLSSIPALNGTLGIRWEDQLNTRSEWWIELNSELFDDQDNTAPGEKTTPGYALLNLRTGISYNKDIKLSVAIDNLFDRTYRNHLSMADFLYEPGINIKTSINVAL</sequence>
<keyword evidence="8 15" id="KW-0675">Receptor</keyword>
<feature type="signal peptide" evidence="12">
    <location>
        <begin position="1"/>
        <end position="30"/>
    </location>
</feature>
<dbReference type="InterPro" id="IPR037066">
    <property type="entry name" value="Plug_dom_sf"/>
</dbReference>
<dbReference type="InterPro" id="IPR012910">
    <property type="entry name" value="Plug_dom"/>
</dbReference>
<dbReference type="PROSITE" id="PS52016">
    <property type="entry name" value="TONB_DEPENDENT_REC_3"/>
    <property type="match status" value="1"/>
</dbReference>
<dbReference type="PANTHER" id="PTHR30069">
    <property type="entry name" value="TONB-DEPENDENT OUTER MEMBRANE RECEPTOR"/>
    <property type="match status" value="1"/>
</dbReference>
<evidence type="ECO:0000256" key="12">
    <source>
        <dbReference type="SAM" id="SignalP"/>
    </source>
</evidence>
<evidence type="ECO:0000256" key="2">
    <source>
        <dbReference type="ARBA" id="ARBA00022448"/>
    </source>
</evidence>
<evidence type="ECO:0000259" key="14">
    <source>
        <dbReference type="Pfam" id="PF07715"/>
    </source>
</evidence>
<evidence type="ECO:0000313" key="16">
    <source>
        <dbReference type="Proteomes" id="UP000309544"/>
    </source>
</evidence>
<dbReference type="InterPro" id="IPR000531">
    <property type="entry name" value="Beta-barrel_TonB"/>
</dbReference>
<evidence type="ECO:0000256" key="7">
    <source>
        <dbReference type="ARBA" id="ARBA00023136"/>
    </source>
</evidence>
<keyword evidence="16" id="KW-1185">Reference proteome</keyword>
<dbReference type="EMBL" id="VDCI01000003">
    <property type="protein sequence ID" value="TNJ37096.1"/>
    <property type="molecule type" value="Genomic_DNA"/>
</dbReference>
<evidence type="ECO:0000256" key="8">
    <source>
        <dbReference type="ARBA" id="ARBA00023170"/>
    </source>
</evidence>
<dbReference type="Pfam" id="PF00593">
    <property type="entry name" value="TonB_dep_Rec_b-barrel"/>
    <property type="match status" value="1"/>
</dbReference>
<dbReference type="CDD" id="cd01347">
    <property type="entry name" value="ligand_gated_channel"/>
    <property type="match status" value="1"/>
</dbReference>
<dbReference type="Proteomes" id="UP000309544">
    <property type="component" value="Unassembled WGS sequence"/>
</dbReference>
<dbReference type="GO" id="GO:0015344">
    <property type="term" value="F:siderophore uptake transmembrane transporter activity"/>
    <property type="evidence" value="ECO:0007669"/>
    <property type="project" value="TreeGrafter"/>
</dbReference>
<keyword evidence="2 10" id="KW-0813">Transport</keyword>
<comment type="subcellular location">
    <subcellularLocation>
        <location evidence="1 10">Cell outer membrane</location>
        <topology evidence="1 10">Multi-pass membrane protein</topology>
    </subcellularLocation>
</comment>
<comment type="caution">
    <text evidence="15">The sequence shown here is derived from an EMBL/GenBank/DDBJ whole genome shotgun (WGS) entry which is preliminary data.</text>
</comment>
<dbReference type="SUPFAM" id="SSF56935">
    <property type="entry name" value="Porins"/>
    <property type="match status" value="1"/>
</dbReference>
<evidence type="ECO:0000256" key="4">
    <source>
        <dbReference type="ARBA" id="ARBA00022692"/>
    </source>
</evidence>
<keyword evidence="6 11" id="KW-0798">TonB box</keyword>
<dbReference type="Gene3D" id="2.170.130.10">
    <property type="entry name" value="TonB-dependent receptor, plug domain"/>
    <property type="match status" value="1"/>
</dbReference>
<feature type="domain" description="TonB-dependent receptor-like beta-barrel" evidence="13">
    <location>
        <begin position="210"/>
        <end position="671"/>
    </location>
</feature>
<organism evidence="15 16">
    <name type="scientific">Prosthecochloris vibrioformis</name>
    <name type="common">Chlorobium vibrioforme</name>
    <dbReference type="NCBI Taxonomy" id="1098"/>
    <lineage>
        <taxon>Bacteria</taxon>
        <taxon>Pseudomonadati</taxon>
        <taxon>Chlorobiota</taxon>
        <taxon>Chlorobiia</taxon>
        <taxon>Chlorobiales</taxon>
        <taxon>Chlorobiaceae</taxon>
        <taxon>Prosthecochloris</taxon>
    </lineage>
</organism>
<protein>
    <submittedName>
        <fullName evidence="15">TonB-dependent receptor</fullName>
    </submittedName>
</protein>
<evidence type="ECO:0000256" key="1">
    <source>
        <dbReference type="ARBA" id="ARBA00004571"/>
    </source>
</evidence>
<name>A0A5C4S0R4_PROVB</name>
<comment type="similarity">
    <text evidence="10 11">Belongs to the TonB-dependent receptor family.</text>
</comment>
<dbReference type="GO" id="GO:0009279">
    <property type="term" value="C:cell outer membrane"/>
    <property type="evidence" value="ECO:0007669"/>
    <property type="project" value="UniProtKB-SubCell"/>
</dbReference>
<dbReference type="InterPro" id="IPR036942">
    <property type="entry name" value="Beta-barrel_TonB_sf"/>
</dbReference>
<keyword evidence="9 10" id="KW-0998">Cell outer membrane</keyword>
<feature type="chain" id="PRO_5023060773" evidence="12">
    <location>
        <begin position="31"/>
        <end position="701"/>
    </location>
</feature>
<evidence type="ECO:0000256" key="6">
    <source>
        <dbReference type="ARBA" id="ARBA00023077"/>
    </source>
</evidence>